<gene>
    <name evidence="2" type="ORF">U0070_026834</name>
</gene>
<evidence type="ECO:0000313" key="3">
    <source>
        <dbReference type="Proteomes" id="UP001488838"/>
    </source>
</evidence>
<sequence>MRKAAHSRPISLACRRGRLLTRQAVAAVRMRGAAAQFPQQGRQLRRCVQIARVGPTLVSSLGARPPLATGDPSAARVPGRRSAPTPGPLSREYGCRTPGPQLLPLLGALLRPRTLLSPTAADGQE</sequence>
<accession>A0AAW0K0F8</accession>
<evidence type="ECO:0000256" key="1">
    <source>
        <dbReference type="SAM" id="MobiDB-lite"/>
    </source>
</evidence>
<reference evidence="2 3" key="1">
    <citation type="journal article" date="2023" name="bioRxiv">
        <title>Conserved and derived expression patterns and positive selection on dental genes reveal complex evolutionary context of ever-growing rodent molars.</title>
        <authorList>
            <person name="Calamari Z.T."/>
            <person name="Song A."/>
            <person name="Cohen E."/>
            <person name="Akter M."/>
            <person name="Roy R.D."/>
            <person name="Hallikas O."/>
            <person name="Christensen M.M."/>
            <person name="Li P."/>
            <person name="Marangoni P."/>
            <person name="Jernvall J."/>
            <person name="Klein O.D."/>
        </authorList>
    </citation>
    <scope>NUCLEOTIDE SEQUENCE [LARGE SCALE GENOMIC DNA]</scope>
    <source>
        <strain evidence="2">V071</strain>
    </source>
</reference>
<proteinExistence type="predicted"/>
<protein>
    <submittedName>
        <fullName evidence="2">Uncharacterized protein</fullName>
    </submittedName>
</protein>
<feature type="region of interest" description="Disordered" evidence="1">
    <location>
        <begin position="59"/>
        <end position="98"/>
    </location>
</feature>
<name>A0AAW0K0F8_MYOGA</name>
<keyword evidence="3" id="KW-1185">Reference proteome</keyword>
<dbReference type="Proteomes" id="UP001488838">
    <property type="component" value="Unassembled WGS sequence"/>
</dbReference>
<evidence type="ECO:0000313" key="2">
    <source>
        <dbReference type="EMBL" id="KAK7832638.1"/>
    </source>
</evidence>
<organism evidence="2 3">
    <name type="scientific">Myodes glareolus</name>
    <name type="common">Bank vole</name>
    <name type="synonym">Clethrionomys glareolus</name>
    <dbReference type="NCBI Taxonomy" id="447135"/>
    <lineage>
        <taxon>Eukaryota</taxon>
        <taxon>Metazoa</taxon>
        <taxon>Chordata</taxon>
        <taxon>Craniata</taxon>
        <taxon>Vertebrata</taxon>
        <taxon>Euteleostomi</taxon>
        <taxon>Mammalia</taxon>
        <taxon>Eutheria</taxon>
        <taxon>Euarchontoglires</taxon>
        <taxon>Glires</taxon>
        <taxon>Rodentia</taxon>
        <taxon>Myomorpha</taxon>
        <taxon>Muroidea</taxon>
        <taxon>Cricetidae</taxon>
        <taxon>Arvicolinae</taxon>
        <taxon>Myodes</taxon>
    </lineage>
</organism>
<dbReference type="AlphaFoldDB" id="A0AAW0K0F8"/>
<comment type="caution">
    <text evidence="2">The sequence shown here is derived from an EMBL/GenBank/DDBJ whole genome shotgun (WGS) entry which is preliminary data.</text>
</comment>
<dbReference type="EMBL" id="JBBHLL010000009">
    <property type="protein sequence ID" value="KAK7832638.1"/>
    <property type="molecule type" value="Genomic_DNA"/>
</dbReference>